<feature type="compositionally biased region" description="Low complexity" evidence="6">
    <location>
        <begin position="297"/>
        <end position="313"/>
    </location>
</feature>
<dbReference type="InterPro" id="IPR017887">
    <property type="entry name" value="TF_TCP_subgr"/>
</dbReference>
<keyword evidence="2" id="KW-0805">Transcription regulation</keyword>
<evidence type="ECO:0000256" key="6">
    <source>
        <dbReference type="SAM" id="MobiDB-lite"/>
    </source>
</evidence>
<dbReference type="GO" id="GO:0003700">
    <property type="term" value="F:DNA-binding transcription factor activity"/>
    <property type="evidence" value="ECO:0000318"/>
    <property type="project" value="GO_Central"/>
</dbReference>
<reference evidence="8 9" key="1">
    <citation type="journal article" date="2010" name="Nature">
        <title>Genome sequencing and analysis of the model grass Brachypodium distachyon.</title>
        <authorList>
            <consortium name="International Brachypodium Initiative"/>
        </authorList>
    </citation>
    <scope>NUCLEOTIDE SEQUENCE [LARGE SCALE GENOMIC DNA]</scope>
    <source>
        <strain evidence="8 9">Bd21</strain>
    </source>
</reference>
<gene>
    <name evidence="8" type="ORF">BRADI_1g45220v3</name>
</gene>
<dbReference type="FunCoup" id="A0A2K2DPG4">
    <property type="interactions" value="1411"/>
</dbReference>
<evidence type="ECO:0000256" key="4">
    <source>
        <dbReference type="ARBA" id="ARBA00023163"/>
    </source>
</evidence>
<evidence type="ECO:0000313" key="10">
    <source>
        <dbReference type="Proteomes" id="UP000008810"/>
    </source>
</evidence>
<feature type="region of interest" description="Disordered" evidence="6">
    <location>
        <begin position="142"/>
        <end position="161"/>
    </location>
</feature>
<keyword evidence="3" id="KW-0238">DNA-binding</keyword>
<protein>
    <recommendedName>
        <fullName evidence="7">TCP domain-containing protein</fullName>
    </recommendedName>
</protein>
<reference evidence="9" key="3">
    <citation type="submission" date="2018-08" db="UniProtKB">
        <authorList>
            <consortium name="EnsemblPlants"/>
        </authorList>
    </citation>
    <scope>IDENTIFICATION</scope>
    <source>
        <strain evidence="9">cv. Bd21</strain>
    </source>
</reference>
<sequence>MLLPLPSHRPPVLPATHTRAPPPPPSPPSPHHLTSPLSNPTTTAWYVRTSPTHRSNSPGQKKKGQQSIDRSCLCRAVLYVGLWPNRETMDVTGDAAGGGRRLPLQLLEKKEDQSYLQPCSTSPAAAALGAGGTNGQLQQVARKASAAPKRTTSKDRHTKVDGRGRRIRMPAICAARVFQLTRELGHKTDGETIEWLLQQAEPAVIAATGTGTIPANFTSLNISLRSSGSMLSSIPAHLRAAGLQTGLLGSGSRFGGGARAEAWDRFMGLGFDGGPASTVTSSSSSPLLLSFHSGTSAGLDVSPSSSSAAANNDLSRKRRWEQELQQQQQMQYQQQMAGYTVTQSQMPGGGTVWMVPTTSNAQPGATQAGGESIWTTFPQPGSGGGVGGAAAVYRGVPSGLHFMNLPAPMALLPGGQAAQHLGLGQAQAGGGGSAGEGHMGILAALNAYRGQHAAAASEVTVAGQHNGAAEGGSQHHHQHQQHGGGERNESMSASDDS</sequence>
<keyword evidence="10" id="KW-1185">Reference proteome</keyword>
<feature type="region of interest" description="Disordered" evidence="6">
    <location>
        <begin position="297"/>
        <end position="322"/>
    </location>
</feature>
<feature type="compositionally biased region" description="Pro residues" evidence="6">
    <location>
        <begin position="20"/>
        <end position="30"/>
    </location>
</feature>
<feature type="compositionally biased region" description="Basic and acidic residues" evidence="6">
    <location>
        <begin position="152"/>
        <end position="161"/>
    </location>
</feature>
<dbReference type="ExpressionAtlas" id="A0A2K2DPG4">
    <property type="expression patterns" value="baseline"/>
</dbReference>
<dbReference type="OrthoDB" id="1911901at2759"/>
<keyword evidence="4" id="KW-0804">Transcription</keyword>
<dbReference type="Gramene" id="PNT76171">
    <property type="protein sequence ID" value="PNT76171"/>
    <property type="gene ID" value="BRADI_1g45220v3"/>
</dbReference>
<reference evidence="8" key="2">
    <citation type="submission" date="2017-06" db="EMBL/GenBank/DDBJ databases">
        <title>WGS assembly of Brachypodium distachyon.</title>
        <authorList>
            <consortium name="The International Brachypodium Initiative"/>
            <person name="Lucas S."/>
            <person name="Harmon-Smith M."/>
            <person name="Lail K."/>
            <person name="Tice H."/>
            <person name="Grimwood J."/>
            <person name="Bruce D."/>
            <person name="Barry K."/>
            <person name="Shu S."/>
            <person name="Lindquist E."/>
            <person name="Wang M."/>
            <person name="Pitluck S."/>
            <person name="Vogel J.P."/>
            <person name="Garvin D.F."/>
            <person name="Mockler T.C."/>
            <person name="Schmutz J."/>
            <person name="Rokhsar D."/>
            <person name="Bevan M.W."/>
        </authorList>
    </citation>
    <scope>NUCLEOTIDE SEQUENCE</scope>
    <source>
        <strain evidence="8">Bd21</strain>
    </source>
</reference>
<evidence type="ECO:0000256" key="1">
    <source>
        <dbReference type="ARBA" id="ARBA00004123"/>
    </source>
</evidence>
<evidence type="ECO:0000256" key="2">
    <source>
        <dbReference type="ARBA" id="ARBA00023015"/>
    </source>
</evidence>
<evidence type="ECO:0000256" key="3">
    <source>
        <dbReference type="ARBA" id="ARBA00023125"/>
    </source>
</evidence>
<feature type="domain" description="TCP" evidence="7">
    <location>
        <begin position="153"/>
        <end position="207"/>
    </location>
</feature>
<dbReference type="AlphaFoldDB" id="A0A2K2DPG4"/>
<dbReference type="GO" id="GO:0005634">
    <property type="term" value="C:nucleus"/>
    <property type="evidence" value="ECO:0000318"/>
    <property type="project" value="GO_Central"/>
</dbReference>
<evidence type="ECO:0000259" key="7">
    <source>
        <dbReference type="PROSITE" id="PS51369"/>
    </source>
</evidence>
<proteinExistence type="predicted"/>
<feature type="region of interest" description="Disordered" evidence="6">
    <location>
        <begin position="1"/>
        <end position="43"/>
    </location>
</feature>
<dbReference type="EnsemblPlants" id="PNT76171">
    <property type="protein sequence ID" value="PNT76171"/>
    <property type="gene ID" value="BRADI_1g45220v3"/>
</dbReference>
<accession>A0A2K2DPG4</accession>
<organism evidence="8">
    <name type="scientific">Brachypodium distachyon</name>
    <name type="common">Purple false brome</name>
    <name type="synonym">Trachynia distachya</name>
    <dbReference type="NCBI Taxonomy" id="15368"/>
    <lineage>
        <taxon>Eukaryota</taxon>
        <taxon>Viridiplantae</taxon>
        <taxon>Streptophyta</taxon>
        <taxon>Embryophyta</taxon>
        <taxon>Tracheophyta</taxon>
        <taxon>Spermatophyta</taxon>
        <taxon>Magnoliopsida</taxon>
        <taxon>Liliopsida</taxon>
        <taxon>Poales</taxon>
        <taxon>Poaceae</taxon>
        <taxon>BOP clade</taxon>
        <taxon>Pooideae</taxon>
        <taxon>Stipodae</taxon>
        <taxon>Brachypodieae</taxon>
        <taxon>Brachypodium</taxon>
    </lineage>
</organism>
<dbReference type="Proteomes" id="UP000008810">
    <property type="component" value="Chromosome 1"/>
</dbReference>
<keyword evidence="5" id="KW-0539">Nucleus</keyword>
<evidence type="ECO:0000313" key="8">
    <source>
        <dbReference type="EMBL" id="PNT76171.1"/>
    </source>
</evidence>
<evidence type="ECO:0000256" key="5">
    <source>
        <dbReference type="ARBA" id="ARBA00023242"/>
    </source>
</evidence>
<dbReference type="PANTHER" id="PTHR31072">
    <property type="entry name" value="TRANSCRIPTION FACTOR TCP4-RELATED"/>
    <property type="match status" value="1"/>
</dbReference>
<feature type="region of interest" description="Disordered" evidence="6">
    <location>
        <begin position="466"/>
        <end position="497"/>
    </location>
</feature>
<evidence type="ECO:0000313" key="9">
    <source>
        <dbReference type="EnsemblPlants" id="PNT76171"/>
    </source>
</evidence>
<name>A0A2K2DPG4_BRADI</name>
<comment type="subcellular location">
    <subcellularLocation>
        <location evidence="1">Nucleus</location>
    </subcellularLocation>
</comment>
<dbReference type="Pfam" id="PF03634">
    <property type="entry name" value="TCP"/>
    <property type="match status" value="1"/>
</dbReference>
<dbReference type="PROSITE" id="PS51369">
    <property type="entry name" value="TCP"/>
    <property type="match status" value="1"/>
</dbReference>
<dbReference type="EMBL" id="CM000880">
    <property type="protein sequence ID" value="PNT76171.1"/>
    <property type="molecule type" value="Genomic_DNA"/>
</dbReference>
<dbReference type="GO" id="GO:0043565">
    <property type="term" value="F:sequence-specific DNA binding"/>
    <property type="evidence" value="ECO:0000318"/>
    <property type="project" value="GO_Central"/>
</dbReference>
<dbReference type="InterPro" id="IPR005333">
    <property type="entry name" value="Transcription_factor_TCP"/>
</dbReference>
<dbReference type="STRING" id="15368.A0A2K2DPG4"/>
<dbReference type="InParanoid" id="A0A2K2DPG4"/>
<dbReference type="PANTHER" id="PTHR31072:SF184">
    <property type="entry name" value="OS06G0226700 PROTEIN"/>
    <property type="match status" value="1"/>
</dbReference>